<reference evidence="2 3" key="1">
    <citation type="submission" date="2017-06" db="EMBL/GenBank/DDBJ databases">
        <title>Aedes aegypti genome working group (AGWG) sequencing and assembly.</title>
        <authorList>
            <consortium name="Aedes aegypti Genome Working Group (AGWG)"/>
            <person name="Matthews B.J."/>
        </authorList>
    </citation>
    <scope>NUCLEOTIDE SEQUENCE [LARGE SCALE GENOMIC DNA]</scope>
    <source>
        <strain evidence="2 3">LVP_AGWG</strain>
    </source>
</reference>
<dbReference type="InterPro" id="IPR025714">
    <property type="entry name" value="Methyltranfer_dom"/>
</dbReference>
<name>A0A6I8U564_AEDAE</name>
<dbReference type="InterPro" id="IPR029063">
    <property type="entry name" value="SAM-dependent_MTases_sf"/>
</dbReference>
<dbReference type="PANTHER" id="PTHR12496:SF0">
    <property type="entry name" value="METHYLTRANSFERASE DOMAIN-CONTAINING PROTEIN"/>
    <property type="match status" value="1"/>
</dbReference>
<evidence type="ECO:0000313" key="2">
    <source>
        <dbReference type="EnsemblMetazoa" id="AAEL025004-PA"/>
    </source>
</evidence>
<dbReference type="PANTHER" id="PTHR12496">
    <property type="entry name" value="CGI-41 METHYLTRANSFERASE"/>
    <property type="match status" value="1"/>
</dbReference>
<dbReference type="InParanoid" id="A0A6I8U564"/>
<reference evidence="2" key="2">
    <citation type="submission" date="2020-05" db="UniProtKB">
        <authorList>
            <consortium name="EnsemblMetazoa"/>
        </authorList>
    </citation>
    <scope>IDENTIFICATION</scope>
    <source>
        <strain evidence="2">LVP_AGWG</strain>
    </source>
</reference>
<dbReference type="InterPro" id="IPR020596">
    <property type="entry name" value="rRNA_Ade_Mease_Trfase_CS"/>
</dbReference>
<evidence type="ECO:0000313" key="3">
    <source>
        <dbReference type="Proteomes" id="UP000008820"/>
    </source>
</evidence>
<dbReference type="OrthoDB" id="10258156at2759"/>
<protein>
    <recommendedName>
        <fullName evidence="1">Methyltransferase domain-containing protein</fullName>
    </recommendedName>
</protein>
<dbReference type="InterPro" id="IPR052220">
    <property type="entry name" value="METTL25"/>
</dbReference>
<dbReference type="EnsemblMetazoa" id="AAEL025004-RA">
    <property type="protein sequence ID" value="AAEL025004-PA"/>
    <property type="gene ID" value="AAEL025004"/>
</dbReference>
<dbReference type="GO" id="GO:0000179">
    <property type="term" value="F:rRNA (adenine-N6,N6-)-dimethyltransferase activity"/>
    <property type="evidence" value="ECO:0007669"/>
    <property type="project" value="InterPro"/>
</dbReference>
<evidence type="ECO:0000259" key="1">
    <source>
        <dbReference type="Pfam" id="PF13679"/>
    </source>
</evidence>
<feature type="domain" description="Methyltransferase" evidence="1">
    <location>
        <begin position="112"/>
        <end position="254"/>
    </location>
</feature>
<dbReference type="Proteomes" id="UP000008820">
    <property type="component" value="Chromosome 2"/>
</dbReference>
<organism evidence="2 3">
    <name type="scientific">Aedes aegypti</name>
    <name type="common">Yellowfever mosquito</name>
    <name type="synonym">Culex aegypti</name>
    <dbReference type="NCBI Taxonomy" id="7159"/>
    <lineage>
        <taxon>Eukaryota</taxon>
        <taxon>Metazoa</taxon>
        <taxon>Ecdysozoa</taxon>
        <taxon>Arthropoda</taxon>
        <taxon>Hexapoda</taxon>
        <taxon>Insecta</taxon>
        <taxon>Pterygota</taxon>
        <taxon>Neoptera</taxon>
        <taxon>Endopterygota</taxon>
        <taxon>Diptera</taxon>
        <taxon>Nematocera</taxon>
        <taxon>Culicoidea</taxon>
        <taxon>Culicidae</taxon>
        <taxon>Culicinae</taxon>
        <taxon>Aedini</taxon>
        <taxon>Aedes</taxon>
        <taxon>Stegomyia</taxon>
    </lineage>
</organism>
<dbReference type="Pfam" id="PF13679">
    <property type="entry name" value="Methyltransf_32"/>
    <property type="match status" value="1"/>
</dbReference>
<dbReference type="Gene3D" id="3.40.50.150">
    <property type="entry name" value="Vaccinia Virus protein VP39"/>
    <property type="match status" value="1"/>
</dbReference>
<dbReference type="PROSITE" id="PS01131">
    <property type="entry name" value="RRNA_A_DIMETH"/>
    <property type="match status" value="1"/>
</dbReference>
<proteinExistence type="predicted"/>
<dbReference type="AlphaFoldDB" id="A0A6I8U564"/>
<dbReference type="SUPFAM" id="SSF53335">
    <property type="entry name" value="S-adenosyl-L-methionine-dependent methyltransferases"/>
    <property type="match status" value="1"/>
</dbReference>
<gene>
    <name evidence="2" type="primary">110675890</name>
</gene>
<keyword evidence="3" id="KW-1185">Reference proteome</keyword>
<accession>A0A6I8U564</accession>
<sequence>MPLEYSAHSFNYVDYFQRATAFLSEHRWIFEQSNTKFVQAGILDAFPRTWIQDFKRANNEELNQIPLGYVNEAWCDDFKQFLRSVDSLSVEYERKCDSLDGNPATVKGISPKKLYEIRNLTSLIGDICEPSETLLDFGSGLGYLSQNLHSAHQLRVLGLEGDPYRVQAAQQRQMKLFPDSQEHVKYVQHCILEESFPQIQDSCKLAFSEDLNSTYAIVGLHACADLSITAINMFLSHDTITKLVIMPCCYHKLECDSDSNCAKFRNFPISDPLRDATEMVSNFIGRPFLRLGCQQTSARWRNMTPEEHAAHGLAMFERSLVEAIVEPGHKVTKRKNLSNSGSGSILDKYQLCDEAGSELKWSDQQYKELEKLSEKYPDGSQLAEYLTCLQTCLQPICENLILLDRMCHIEKEAQSRNITVRCKLVKFANDKLSPRCFVIIVEKINTDC</sequence>